<dbReference type="PANTHER" id="PTHR43341">
    <property type="entry name" value="AMINO ACID PERMEASE"/>
    <property type="match status" value="1"/>
</dbReference>
<feature type="domain" description="Amino acid permease/ SLC12A" evidence="9">
    <location>
        <begin position="59"/>
        <end position="509"/>
    </location>
</feature>
<name>J5JGR1_BEAB2</name>
<dbReference type="GO" id="GO:0015171">
    <property type="term" value="F:amino acid transmembrane transporter activity"/>
    <property type="evidence" value="ECO:0007669"/>
    <property type="project" value="TreeGrafter"/>
</dbReference>
<keyword evidence="5 8" id="KW-1133">Transmembrane helix</keyword>
<feature type="transmembrane region" description="Helical" evidence="8">
    <location>
        <begin position="160"/>
        <end position="183"/>
    </location>
</feature>
<keyword evidence="3 8" id="KW-0812">Transmembrane</keyword>
<dbReference type="Gene3D" id="1.20.1740.10">
    <property type="entry name" value="Amino acid/polyamine transporter I"/>
    <property type="match status" value="1"/>
</dbReference>
<evidence type="ECO:0000313" key="10">
    <source>
        <dbReference type="EMBL" id="EJP62716.1"/>
    </source>
</evidence>
<feature type="transmembrane region" description="Helical" evidence="8">
    <location>
        <begin position="378"/>
        <end position="401"/>
    </location>
</feature>
<feature type="transmembrane region" description="Helical" evidence="8">
    <location>
        <begin position="282"/>
        <end position="303"/>
    </location>
</feature>
<dbReference type="Pfam" id="PF00324">
    <property type="entry name" value="AA_permease"/>
    <property type="match status" value="1"/>
</dbReference>
<evidence type="ECO:0000259" key="9">
    <source>
        <dbReference type="Pfam" id="PF00324"/>
    </source>
</evidence>
<evidence type="ECO:0000313" key="11">
    <source>
        <dbReference type="Proteomes" id="UP000002762"/>
    </source>
</evidence>
<dbReference type="Proteomes" id="UP000002762">
    <property type="component" value="Unassembled WGS sequence"/>
</dbReference>
<feature type="region of interest" description="Disordered" evidence="7">
    <location>
        <begin position="1"/>
        <end position="31"/>
    </location>
</feature>
<keyword evidence="6 8" id="KW-0472">Membrane</keyword>
<dbReference type="STRING" id="655819.J5JGR1"/>
<feature type="compositionally biased region" description="Basic and acidic residues" evidence="7">
    <location>
        <begin position="13"/>
        <end position="31"/>
    </location>
</feature>
<evidence type="ECO:0000256" key="1">
    <source>
        <dbReference type="ARBA" id="ARBA00004141"/>
    </source>
</evidence>
<dbReference type="PANTHER" id="PTHR43341:SF3">
    <property type="entry name" value="AMINO-ACID PERMEASE PB1C11.02-RELATED"/>
    <property type="match status" value="1"/>
</dbReference>
<dbReference type="InterPro" id="IPR050524">
    <property type="entry name" value="APC_YAT"/>
</dbReference>
<feature type="transmembrane region" description="Helical" evidence="8">
    <location>
        <begin position="59"/>
        <end position="80"/>
    </location>
</feature>
<dbReference type="InterPro" id="IPR004841">
    <property type="entry name" value="AA-permease/SLC12A_dom"/>
</dbReference>
<proteinExistence type="predicted"/>
<feature type="transmembrane region" description="Helical" evidence="8">
    <location>
        <begin position="482"/>
        <end position="502"/>
    </location>
</feature>
<evidence type="ECO:0000256" key="7">
    <source>
        <dbReference type="SAM" id="MobiDB-lite"/>
    </source>
</evidence>
<reference evidence="10 11" key="1">
    <citation type="journal article" date="2012" name="Sci. Rep.">
        <title>Genomic perspectives on the evolution of fungal entomopathogenicity in Beauveria bassiana.</title>
        <authorList>
            <person name="Xiao G."/>
            <person name="Ying S.H."/>
            <person name="Zheng P."/>
            <person name="Wang Z.L."/>
            <person name="Zhang S."/>
            <person name="Xie X.Q."/>
            <person name="Shang Y."/>
            <person name="St Leger R.J."/>
            <person name="Zhao G.P."/>
            <person name="Wang C."/>
            <person name="Feng M.G."/>
        </authorList>
    </citation>
    <scope>NUCLEOTIDE SEQUENCE [LARGE SCALE GENOMIC DNA]</scope>
    <source>
        <strain evidence="10 11">ARSEF 2860</strain>
    </source>
</reference>
<dbReference type="AlphaFoldDB" id="J5JGR1"/>
<sequence>MKSFTTTGADSPPAEKDDSGKHGPDADIERLAHEGGGSSIAEGHVQQDRLRRALSARQVQMIAIGGTIGTGLFLGTGKSLATGGPASMLICYAIVGAIVFVTMLSLGEMSAFIPVAGSFCTFASRFVDDAFGFALTWNYWFNDAVSTASDLVALQLLLDYWHTNFPGVAFSLIFWVVLIAANIITVRAYGELEYWLSLLKIITIIAFIFVGIAVNAGGNTAHHYIGGENWHLPGAPFVGGIGGFASVFVTASFAYGGTESIAITAGETKNPSKNMPRVVKNVFWRILLFYILSILLIGLNVPYTSDGLENKDSRTSPFTLVFQMAGAQVAGGIINGVVITSVLSAGNHALFAGSRLLYTLAMQRHAPRVFARLNKGQVPWVSVLATSLVAGLCFGSSFIGAGQLWAWLQNIVGVSNQLSWISIGIASIRFRSGLEAQGKTHLLPFKNWTYPWGPWCSVILNSFLVLVQGWSSFKGGFHAVDFVSLYVELPVMLLMFLAWKFLKRTKFVKAEEMDLETDVYSPELDEEDDEYSGPAWRSRSKKVLNWLF</sequence>
<evidence type="ECO:0000256" key="8">
    <source>
        <dbReference type="SAM" id="Phobius"/>
    </source>
</evidence>
<keyword evidence="2" id="KW-0813">Transport</keyword>
<comment type="subcellular location">
    <subcellularLocation>
        <location evidence="1">Membrane</location>
        <topology evidence="1">Multi-pass membrane protein</topology>
    </subcellularLocation>
</comment>
<dbReference type="InterPro" id="IPR004840">
    <property type="entry name" value="Amino_acid_permease_CS"/>
</dbReference>
<dbReference type="GeneID" id="19891443"/>
<dbReference type="InParanoid" id="J5JGR1"/>
<feature type="transmembrane region" description="Helical" evidence="8">
    <location>
        <begin position="86"/>
        <end position="107"/>
    </location>
</feature>
<feature type="transmembrane region" description="Helical" evidence="8">
    <location>
        <begin position="407"/>
        <end position="428"/>
    </location>
</feature>
<evidence type="ECO:0000256" key="4">
    <source>
        <dbReference type="ARBA" id="ARBA00022970"/>
    </source>
</evidence>
<dbReference type="OrthoDB" id="3900342at2759"/>
<feature type="transmembrane region" description="Helical" evidence="8">
    <location>
        <begin position="119"/>
        <end position="140"/>
    </location>
</feature>
<feature type="transmembrane region" description="Helical" evidence="8">
    <location>
        <begin position="195"/>
        <end position="214"/>
    </location>
</feature>
<accession>J5JGR1</accession>
<feature type="transmembrane region" description="Helical" evidence="8">
    <location>
        <begin position="449"/>
        <end position="470"/>
    </location>
</feature>
<keyword evidence="4" id="KW-0029">Amino-acid transport</keyword>
<dbReference type="PIRSF" id="PIRSF006060">
    <property type="entry name" value="AA_transporter"/>
    <property type="match status" value="1"/>
</dbReference>
<dbReference type="FunFam" id="1.20.1740.10:FF:000001">
    <property type="entry name" value="Amino acid permease"/>
    <property type="match status" value="1"/>
</dbReference>
<evidence type="ECO:0000256" key="5">
    <source>
        <dbReference type="ARBA" id="ARBA00022989"/>
    </source>
</evidence>
<feature type="transmembrane region" description="Helical" evidence="8">
    <location>
        <begin position="234"/>
        <end position="255"/>
    </location>
</feature>
<organism evidence="10 11">
    <name type="scientific">Beauveria bassiana (strain ARSEF 2860)</name>
    <name type="common">White muscardine disease fungus</name>
    <name type="synonym">Tritirachium shiotae</name>
    <dbReference type="NCBI Taxonomy" id="655819"/>
    <lineage>
        <taxon>Eukaryota</taxon>
        <taxon>Fungi</taxon>
        <taxon>Dikarya</taxon>
        <taxon>Ascomycota</taxon>
        <taxon>Pezizomycotina</taxon>
        <taxon>Sordariomycetes</taxon>
        <taxon>Hypocreomycetidae</taxon>
        <taxon>Hypocreales</taxon>
        <taxon>Cordycipitaceae</taxon>
        <taxon>Beauveria</taxon>
    </lineage>
</organism>
<gene>
    <name evidence="10" type="ORF">BBA_08431</name>
</gene>
<evidence type="ECO:0000256" key="6">
    <source>
        <dbReference type="ARBA" id="ARBA00023136"/>
    </source>
</evidence>
<dbReference type="RefSeq" id="XP_008601750.1">
    <property type="nucleotide sequence ID" value="XM_008603528.1"/>
</dbReference>
<dbReference type="EMBL" id="JH725183">
    <property type="protein sequence ID" value="EJP62716.1"/>
    <property type="molecule type" value="Genomic_DNA"/>
</dbReference>
<dbReference type="GO" id="GO:0016020">
    <property type="term" value="C:membrane"/>
    <property type="evidence" value="ECO:0007669"/>
    <property type="project" value="UniProtKB-SubCell"/>
</dbReference>
<feature type="transmembrane region" description="Helical" evidence="8">
    <location>
        <begin position="333"/>
        <end position="358"/>
    </location>
</feature>
<evidence type="ECO:0000256" key="3">
    <source>
        <dbReference type="ARBA" id="ARBA00022692"/>
    </source>
</evidence>
<dbReference type="PROSITE" id="PS00218">
    <property type="entry name" value="AMINO_ACID_PERMEASE_1"/>
    <property type="match status" value="1"/>
</dbReference>
<protein>
    <submittedName>
        <fullName evidence="10">Amino acid permease</fullName>
    </submittedName>
</protein>
<dbReference type="HOGENOM" id="CLU_007946_12_2_1"/>
<evidence type="ECO:0000256" key="2">
    <source>
        <dbReference type="ARBA" id="ARBA00022448"/>
    </source>
</evidence>
<keyword evidence="11" id="KW-1185">Reference proteome</keyword>